<dbReference type="EMBL" id="NKUJ01000806">
    <property type="protein sequence ID" value="RMI97933.1"/>
    <property type="molecule type" value="Genomic_DNA"/>
</dbReference>
<dbReference type="AlphaFoldDB" id="A0A3M2QY36"/>
<evidence type="ECO:0000313" key="2">
    <source>
        <dbReference type="Proteomes" id="UP000277212"/>
    </source>
</evidence>
<protein>
    <submittedName>
        <fullName evidence="1">Uncharacterized protein</fullName>
    </submittedName>
</protein>
<name>A0A3M2QY36_9HYPO</name>
<dbReference type="Proteomes" id="UP000277212">
    <property type="component" value="Unassembled WGS sequence"/>
</dbReference>
<dbReference type="STRING" id="2010991.A0A3M2QY36"/>
<gene>
    <name evidence="1" type="ORF">CDV36_016177</name>
</gene>
<organism evidence="1 2">
    <name type="scientific">Fusarium kuroshium</name>
    <dbReference type="NCBI Taxonomy" id="2010991"/>
    <lineage>
        <taxon>Eukaryota</taxon>
        <taxon>Fungi</taxon>
        <taxon>Dikarya</taxon>
        <taxon>Ascomycota</taxon>
        <taxon>Pezizomycotina</taxon>
        <taxon>Sordariomycetes</taxon>
        <taxon>Hypocreomycetidae</taxon>
        <taxon>Hypocreales</taxon>
        <taxon>Nectriaceae</taxon>
        <taxon>Fusarium</taxon>
        <taxon>Fusarium solani species complex</taxon>
    </lineage>
</organism>
<comment type="caution">
    <text evidence="1">The sequence shown here is derived from an EMBL/GenBank/DDBJ whole genome shotgun (WGS) entry which is preliminary data.</text>
</comment>
<proteinExistence type="predicted"/>
<evidence type="ECO:0000313" key="1">
    <source>
        <dbReference type="EMBL" id="RMI97933.1"/>
    </source>
</evidence>
<feature type="non-terminal residue" evidence="1">
    <location>
        <position position="1"/>
    </location>
</feature>
<accession>A0A3M2QY36</accession>
<keyword evidence="2" id="KW-1185">Reference proteome</keyword>
<sequence>KRLPDLAFPVAQIFRQPSTLSGVYYKFIFSQLFKGEDRTSVVSRFFERDQGVAGTLAAEVERRIEESSRYTQYLKDQGLYVVDQEALANQEWLTKAKEF</sequence>
<reference evidence="1 2" key="1">
    <citation type="submission" date="2017-06" db="EMBL/GenBank/DDBJ databases">
        <title>Comparative genomic analysis of Ambrosia Fusariam Clade fungi.</title>
        <authorList>
            <person name="Stajich J.E."/>
            <person name="Carrillo J."/>
            <person name="Kijimoto T."/>
            <person name="Eskalen A."/>
            <person name="O'Donnell K."/>
            <person name="Kasson M."/>
        </authorList>
    </citation>
    <scope>NUCLEOTIDE SEQUENCE [LARGE SCALE GENOMIC DNA]</scope>
    <source>
        <strain evidence="1">UCR3666</strain>
    </source>
</reference>
<dbReference type="OrthoDB" id="10003767at2759"/>